<keyword evidence="7" id="KW-1185">Reference proteome</keyword>
<dbReference type="RefSeq" id="WP_264071260.1">
    <property type="nucleotide sequence ID" value="NZ_JACKTY010000048.1"/>
</dbReference>
<comment type="caution">
    <text evidence="6">The sequence shown here is derived from an EMBL/GenBank/DDBJ whole genome shotgun (WGS) entry which is preliminary data.</text>
</comment>
<evidence type="ECO:0000256" key="3">
    <source>
        <dbReference type="ARBA" id="ARBA00023163"/>
    </source>
</evidence>
<dbReference type="PANTHER" id="PTHR44688">
    <property type="entry name" value="DNA-BINDING TRANSCRIPTIONAL ACTIVATOR DEVR_DOSR"/>
    <property type="match status" value="1"/>
</dbReference>
<dbReference type="InterPro" id="IPR029016">
    <property type="entry name" value="GAF-like_dom_sf"/>
</dbReference>
<dbReference type="Pfam" id="PF00196">
    <property type="entry name" value="GerE"/>
    <property type="match status" value="1"/>
</dbReference>
<protein>
    <submittedName>
        <fullName evidence="6">GAF domain-containing protein</fullName>
    </submittedName>
</protein>
<dbReference type="Gene3D" id="3.30.450.40">
    <property type="match status" value="1"/>
</dbReference>
<proteinExistence type="predicted"/>
<feature type="compositionally biased region" description="Basic and acidic residues" evidence="4">
    <location>
        <begin position="278"/>
        <end position="295"/>
    </location>
</feature>
<keyword evidence="1" id="KW-0805">Transcription regulation</keyword>
<name>A0ABT3CKM3_9MYCO</name>
<dbReference type="Gene3D" id="1.10.10.10">
    <property type="entry name" value="Winged helix-like DNA-binding domain superfamily/Winged helix DNA-binding domain"/>
    <property type="match status" value="1"/>
</dbReference>
<dbReference type="EMBL" id="JACKTY010000048">
    <property type="protein sequence ID" value="MCV7229985.1"/>
    <property type="molecule type" value="Genomic_DNA"/>
</dbReference>
<dbReference type="InterPro" id="IPR036388">
    <property type="entry name" value="WH-like_DNA-bd_sf"/>
</dbReference>
<sequence length="363" mass="39046">MATSKSWPASGCRSEGASAISTGLSPLASATLDFTELADRFADMSAATSASAQRDSDRVEGALSAVLEALARIRQETVPATVLELAPRELCATRVFGRVMLSGIRGSTWLPKAMYAGDPDGRVTLEIDGVVEELEIPLASPLVEAEVVRRRLPALVQDAQHEPRTCVALVQRTGTQDYVVAPVVVGTSVVALLHADSVSGARPLRDVDRDLLRMFADGVGLIYERAGLAERADEQRRQVIEVCAAATASSAAIDTSPQLQQVVSVVRVTPPRQLGLSNRDRTQESRETRESSRLSRLTAREREVLALLASGATNAQLADRLTVAESTVKSHVKHILHKLAAGNRAAAIACYLRETRVDERRAR</sequence>
<evidence type="ECO:0000313" key="6">
    <source>
        <dbReference type="EMBL" id="MCV7229985.1"/>
    </source>
</evidence>
<dbReference type="InterPro" id="IPR003018">
    <property type="entry name" value="GAF"/>
</dbReference>
<dbReference type="PANTHER" id="PTHR44688:SF16">
    <property type="entry name" value="DNA-BINDING TRANSCRIPTIONAL ACTIVATOR DEVR_DOSR"/>
    <property type="match status" value="1"/>
</dbReference>
<feature type="region of interest" description="Disordered" evidence="4">
    <location>
        <begin position="273"/>
        <end position="295"/>
    </location>
</feature>
<keyword evidence="2" id="KW-0238">DNA-binding</keyword>
<evidence type="ECO:0000256" key="4">
    <source>
        <dbReference type="SAM" id="MobiDB-lite"/>
    </source>
</evidence>
<dbReference type="SUPFAM" id="SSF55781">
    <property type="entry name" value="GAF domain-like"/>
    <property type="match status" value="1"/>
</dbReference>
<gene>
    <name evidence="6" type="ORF">H7J73_28645</name>
</gene>
<dbReference type="SMART" id="SM00421">
    <property type="entry name" value="HTH_LUXR"/>
    <property type="match status" value="1"/>
</dbReference>
<dbReference type="InterPro" id="IPR000792">
    <property type="entry name" value="Tscrpt_reg_LuxR_C"/>
</dbReference>
<evidence type="ECO:0000256" key="1">
    <source>
        <dbReference type="ARBA" id="ARBA00023015"/>
    </source>
</evidence>
<dbReference type="InterPro" id="IPR016032">
    <property type="entry name" value="Sig_transdc_resp-reg_C-effctor"/>
</dbReference>
<evidence type="ECO:0000256" key="2">
    <source>
        <dbReference type="ARBA" id="ARBA00023125"/>
    </source>
</evidence>
<dbReference type="Pfam" id="PF01590">
    <property type="entry name" value="GAF"/>
    <property type="match status" value="1"/>
</dbReference>
<dbReference type="PROSITE" id="PS50043">
    <property type="entry name" value="HTH_LUXR_2"/>
    <property type="match status" value="1"/>
</dbReference>
<dbReference type="Proteomes" id="UP001526201">
    <property type="component" value="Unassembled WGS sequence"/>
</dbReference>
<dbReference type="CDD" id="cd06170">
    <property type="entry name" value="LuxR_C_like"/>
    <property type="match status" value="1"/>
</dbReference>
<evidence type="ECO:0000313" key="7">
    <source>
        <dbReference type="Proteomes" id="UP001526201"/>
    </source>
</evidence>
<reference evidence="6 7" key="1">
    <citation type="journal article" date="2022" name="BMC Genomics">
        <title>Comparative genome analysis of mycobacteria focusing on tRNA and non-coding RNA.</title>
        <authorList>
            <person name="Behra P.R.K."/>
            <person name="Pettersson B.M.F."/>
            <person name="Ramesh M."/>
            <person name="Das S."/>
            <person name="Dasgupta S."/>
            <person name="Kirsebom L.A."/>
        </authorList>
    </citation>
    <scope>NUCLEOTIDE SEQUENCE [LARGE SCALE GENOMIC DNA]</scope>
    <source>
        <strain evidence="6 7">DSM 44078</strain>
    </source>
</reference>
<organism evidence="6 7">
    <name type="scientific">Mycolicibacterium komossense</name>
    <dbReference type="NCBI Taxonomy" id="1779"/>
    <lineage>
        <taxon>Bacteria</taxon>
        <taxon>Bacillati</taxon>
        <taxon>Actinomycetota</taxon>
        <taxon>Actinomycetes</taxon>
        <taxon>Mycobacteriales</taxon>
        <taxon>Mycobacteriaceae</taxon>
        <taxon>Mycolicibacterium</taxon>
    </lineage>
</organism>
<accession>A0ABT3CKM3</accession>
<dbReference type="SUPFAM" id="SSF46894">
    <property type="entry name" value="C-terminal effector domain of the bipartite response regulators"/>
    <property type="match status" value="1"/>
</dbReference>
<feature type="domain" description="HTH luxR-type" evidence="5">
    <location>
        <begin position="290"/>
        <end position="355"/>
    </location>
</feature>
<dbReference type="SMART" id="SM00065">
    <property type="entry name" value="GAF"/>
    <property type="match status" value="1"/>
</dbReference>
<keyword evidence="3" id="KW-0804">Transcription</keyword>
<dbReference type="PRINTS" id="PR00038">
    <property type="entry name" value="HTHLUXR"/>
</dbReference>
<evidence type="ECO:0000259" key="5">
    <source>
        <dbReference type="PROSITE" id="PS50043"/>
    </source>
</evidence>